<sequence>MFTVRSSLHWRLSSGSSRPRFSCGHFVSPSRTVFRIVHHVFVMPFAGCERVAALLNVVQFTMPRPCGKLIILTAALRFSVVDYFGQVVADVVHGDACHQPAIYVTSRQQHVLVEHVLHRDALLHGPRHGLVVHVLHGDALLHRPRHVLVEHVLHGDALLHRPRHGYHLVKLVRRLFDDRVRDGYVVARRVNNMRRSRYIFGFGAGNAGESSRDFFGCFRHESRRTQRPRHSGAVHAHLSVVKGVLLVRSSGVQPSNDPIRQ</sequence>
<reference evidence="1" key="1">
    <citation type="journal article" date="2023" name="Mol. Biol. Evol.">
        <title>Third-Generation Sequencing Reveals the Adaptive Role of the Epigenome in Three Deep-Sea Polychaetes.</title>
        <authorList>
            <person name="Perez M."/>
            <person name="Aroh O."/>
            <person name="Sun Y."/>
            <person name="Lan Y."/>
            <person name="Juniper S.K."/>
            <person name="Young C.R."/>
            <person name="Angers B."/>
            <person name="Qian P.Y."/>
        </authorList>
    </citation>
    <scope>NUCLEOTIDE SEQUENCE</scope>
    <source>
        <strain evidence="1">P08H-3</strain>
    </source>
</reference>
<evidence type="ECO:0000313" key="2">
    <source>
        <dbReference type="Proteomes" id="UP001208570"/>
    </source>
</evidence>
<name>A0AAD9JQQ2_9ANNE</name>
<keyword evidence="2" id="KW-1185">Reference proteome</keyword>
<dbReference type="EMBL" id="JAODUP010000188">
    <property type="protein sequence ID" value="KAK2157623.1"/>
    <property type="molecule type" value="Genomic_DNA"/>
</dbReference>
<gene>
    <name evidence="1" type="ORF">LSH36_188g09049</name>
</gene>
<proteinExistence type="predicted"/>
<dbReference type="Proteomes" id="UP001208570">
    <property type="component" value="Unassembled WGS sequence"/>
</dbReference>
<comment type="caution">
    <text evidence="1">The sequence shown here is derived from an EMBL/GenBank/DDBJ whole genome shotgun (WGS) entry which is preliminary data.</text>
</comment>
<evidence type="ECO:0000313" key="1">
    <source>
        <dbReference type="EMBL" id="KAK2157623.1"/>
    </source>
</evidence>
<dbReference type="AlphaFoldDB" id="A0AAD9JQQ2"/>
<organism evidence="1 2">
    <name type="scientific">Paralvinella palmiformis</name>
    <dbReference type="NCBI Taxonomy" id="53620"/>
    <lineage>
        <taxon>Eukaryota</taxon>
        <taxon>Metazoa</taxon>
        <taxon>Spiralia</taxon>
        <taxon>Lophotrochozoa</taxon>
        <taxon>Annelida</taxon>
        <taxon>Polychaeta</taxon>
        <taxon>Sedentaria</taxon>
        <taxon>Canalipalpata</taxon>
        <taxon>Terebellida</taxon>
        <taxon>Terebelliformia</taxon>
        <taxon>Alvinellidae</taxon>
        <taxon>Paralvinella</taxon>
    </lineage>
</organism>
<accession>A0AAD9JQQ2</accession>
<protein>
    <submittedName>
        <fullName evidence="1">Uncharacterized protein</fullName>
    </submittedName>
</protein>